<sequence>ITHLAHEQFEFYTTALDDVCITVHRCAFISMKVDQK</sequence>
<evidence type="ECO:0000313" key="2">
    <source>
        <dbReference type="Proteomes" id="UP000054359"/>
    </source>
</evidence>
<feature type="non-terminal residue" evidence="1">
    <location>
        <position position="1"/>
    </location>
</feature>
<dbReference type="AlphaFoldDB" id="A0A087USZ0"/>
<proteinExistence type="predicted"/>
<dbReference type="EMBL" id="KK121435">
    <property type="protein sequence ID" value="KFM80479.1"/>
    <property type="molecule type" value="Genomic_DNA"/>
</dbReference>
<organism evidence="1 2">
    <name type="scientific">Stegodyphus mimosarum</name>
    <name type="common">African social velvet spider</name>
    <dbReference type="NCBI Taxonomy" id="407821"/>
    <lineage>
        <taxon>Eukaryota</taxon>
        <taxon>Metazoa</taxon>
        <taxon>Ecdysozoa</taxon>
        <taxon>Arthropoda</taxon>
        <taxon>Chelicerata</taxon>
        <taxon>Arachnida</taxon>
        <taxon>Araneae</taxon>
        <taxon>Araneomorphae</taxon>
        <taxon>Entelegynae</taxon>
        <taxon>Eresoidea</taxon>
        <taxon>Eresidae</taxon>
        <taxon>Stegodyphus</taxon>
    </lineage>
</organism>
<dbReference type="Proteomes" id="UP000054359">
    <property type="component" value="Unassembled WGS sequence"/>
</dbReference>
<keyword evidence="2" id="KW-1185">Reference proteome</keyword>
<accession>A0A087USZ0</accession>
<evidence type="ECO:0000313" key="1">
    <source>
        <dbReference type="EMBL" id="KFM80479.1"/>
    </source>
</evidence>
<protein>
    <submittedName>
        <fullName evidence="1">Uncharacterized protein</fullName>
    </submittedName>
</protein>
<reference evidence="1 2" key="1">
    <citation type="submission" date="2013-11" db="EMBL/GenBank/DDBJ databases">
        <title>Genome sequencing of Stegodyphus mimosarum.</title>
        <authorList>
            <person name="Bechsgaard J."/>
        </authorList>
    </citation>
    <scope>NUCLEOTIDE SEQUENCE [LARGE SCALE GENOMIC DNA]</scope>
</reference>
<gene>
    <name evidence="1" type="ORF">X975_10721</name>
</gene>
<feature type="non-terminal residue" evidence="1">
    <location>
        <position position="36"/>
    </location>
</feature>
<name>A0A087USZ0_STEMI</name>